<sequence length="60" mass="7156">MKYLFLLPLLFVYAVSFAQAPYYSFEELTFKHEEEKTGFELYLKDSTQSLSLLQKRLRAL</sequence>
<organism evidence="1 2">
    <name type="scientific">Flammeovirga aprica JL-4</name>
    <dbReference type="NCBI Taxonomy" id="694437"/>
    <lineage>
        <taxon>Bacteria</taxon>
        <taxon>Pseudomonadati</taxon>
        <taxon>Bacteroidota</taxon>
        <taxon>Cytophagia</taxon>
        <taxon>Cytophagales</taxon>
        <taxon>Flammeovirgaceae</taxon>
        <taxon>Flammeovirga</taxon>
    </lineage>
</organism>
<gene>
    <name evidence="1" type="ORF">HHU12_18780</name>
</gene>
<evidence type="ECO:0000313" key="1">
    <source>
        <dbReference type="EMBL" id="NME70026.1"/>
    </source>
</evidence>
<accession>A0A7X9RWJ4</accession>
<keyword evidence="2" id="KW-1185">Reference proteome</keyword>
<comment type="caution">
    <text evidence="1">The sequence shown here is derived from an EMBL/GenBank/DDBJ whole genome shotgun (WGS) entry which is preliminary data.</text>
</comment>
<reference evidence="1 2" key="1">
    <citation type="submission" date="2020-04" db="EMBL/GenBank/DDBJ databases">
        <title>Flammeovirga sp. SR4, a novel species isolated from seawater.</title>
        <authorList>
            <person name="Wang X."/>
        </authorList>
    </citation>
    <scope>NUCLEOTIDE SEQUENCE [LARGE SCALE GENOMIC DNA]</scope>
    <source>
        <strain evidence="1 2">ATCC 23126</strain>
    </source>
</reference>
<evidence type="ECO:0000313" key="2">
    <source>
        <dbReference type="Proteomes" id="UP000576082"/>
    </source>
</evidence>
<dbReference type="EMBL" id="JABANE010000053">
    <property type="protein sequence ID" value="NME70026.1"/>
    <property type="molecule type" value="Genomic_DNA"/>
</dbReference>
<protein>
    <submittedName>
        <fullName evidence="1">Uncharacterized protein</fullName>
    </submittedName>
</protein>
<dbReference type="AlphaFoldDB" id="A0A7X9RWJ4"/>
<name>A0A7X9RWJ4_9BACT</name>
<dbReference type="RefSeq" id="WP_169658276.1">
    <property type="nucleotide sequence ID" value="NZ_JABANE010000053.1"/>
</dbReference>
<proteinExistence type="predicted"/>
<dbReference type="Proteomes" id="UP000576082">
    <property type="component" value="Unassembled WGS sequence"/>
</dbReference>